<dbReference type="Proteomes" id="UP000175973">
    <property type="component" value="Chromosome"/>
</dbReference>
<protein>
    <submittedName>
        <fullName evidence="1">Uncharacterized protein</fullName>
    </submittedName>
</protein>
<dbReference type="RefSeq" id="WP_070323733.1">
    <property type="nucleotide sequence ID" value="NZ_CP015164.1"/>
</dbReference>
<evidence type="ECO:0000313" key="2">
    <source>
        <dbReference type="Proteomes" id="UP000175973"/>
    </source>
</evidence>
<organism evidence="1 2">
    <name type="scientific">Acetobacter ascendens</name>
    <dbReference type="NCBI Taxonomy" id="481146"/>
    <lineage>
        <taxon>Bacteria</taxon>
        <taxon>Pseudomonadati</taxon>
        <taxon>Pseudomonadota</taxon>
        <taxon>Alphaproteobacteria</taxon>
        <taxon>Acetobacterales</taxon>
        <taxon>Acetobacteraceae</taxon>
        <taxon>Acetobacter</taxon>
    </lineage>
</organism>
<dbReference type="EMBL" id="CP015164">
    <property type="protein sequence ID" value="AOW47126.1"/>
    <property type="molecule type" value="Genomic_DNA"/>
</dbReference>
<name>A0A1D8QXR8_9PROT</name>
<gene>
    <name evidence="1" type="ORF">A4S02_10530</name>
</gene>
<accession>A0A1D8QXR8</accession>
<sequence length="63" mass="7150">MSEQQIANAIINVPQAFPEYRKRYGGEPEKGKQALRKAARAIMQLWHDLEEEERAGVGRKALA</sequence>
<reference evidence="2" key="1">
    <citation type="submission" date="2016-04" db="EMBL/GenBank/DDBJ databases">
        <authorList>
            <person name="Jeon C.O."/>
            <person name="Cho G.Y."/>
            <person name="Jeong H.I."/>
            <person name="Kim K.H."/>
        </authorList>
    </citation>
    <scope>NUCLEOTIDE SEQUENCE [LARGE SCALE GENOMIC DNA]</scope>
    <source>
        <strain evidence="2">LMG 1590</strain>
    </source>
</reference>
<evidence type="ECO:0000313" key="1">
    <source>
        <dbReference type="EMBL" id="AOW47126.1"/>
    </source>
</evidence>
<dbReference type="AlphaFoldDB" id="A0A1D8QXR8"/>
<keyword evidence="2" id="KW-1185">Reference proteome</keyword>
<dbReference type="KEGG" id="aasc:A4S02_10530"/>
<proteinExistence type="predicted"/>